<dbReference type="Pfam" id="PF00712">
    <property type="entry name" value="DNA_pol3_beta"/>
    <property type="match status" value="1"/>
</dbReference>
<keyword evidence="7" id="KW-0239">DNA-directed DNA polymerase</keyword>
<comment type="subcellular location">
    <subcellularLocation>
        <location evidence="1">Cytoplasm</location>
    </subcellularLocation>
</comment>
<evidence type="ECO:0000256" key="9">
    <source>
        <dbReference type="SAM" id="MobiDB-lite"/>
    </source>
</evidence>
<evidence type="ECO:0000256" key="4">
    <source>
        <dbReference type="ARBA" id="ARBA00022679"/>
    </source>
</evidence>
<evidence type="ECO:0000313" key="11">
    <source>
        <dbReference type="EMBL" id="BBZ25712.1"/>
    </source>
</evidence>
<accession>A0A7I7X8F1</accession>
<evidence type="ECO:0000256" key="8">
    <source>
        <dbReference type="ARBA" id="ARBA00023125"/>
    </source>
</evidence>
<dbReference type="GO" id="GO:0006271">
    <property type="term" value="P:DNA strand elongation involved in DNA replication"/>
    <property type="evidence" value="ECO:0007669"/>
    <property type="project" value="TreeGrafter"/>
</dbReference>
<dbReference type="InterPro" id="IPR022634">
    <property type="entry name" value="DNA_polIII_beta_N"/>
</dbReference>
<evidence type="ECO:0000256" key="2">
    <source>
        <dbReference type="ARBA" id="ARBA00010752"/>
    </source>
</evidence>
<dbReference type="Proteomes" id="UP000466517">
    <property type="component" value="Chromosome"/>
</dbReference>
<dbReference type="PANTHER" id="PTHR30478">
    <property type="entry name" value="DNA POLYMERASE III SUBUNIT BETA"/>
    <property type="match status" value="1"/>
</dbReference>
<evidence type="ECO:0000259" key="10">
    <source>
        <dbReference type="Pfam" id="PF00712"/>
    </source>
</evidence>
<keyword evidence="8" id="KW-0238">DNA-binding</keyword>
<dbReference type="PANTHER" id="PTHR30478:SF0">
    <property type="entry name" value="BETA SLIDING CLAMP"/>
    <property type="match status" value="1"/>
</dbReference>
<dbReference type="EMBL" id="AP022610">
    <property type="protein sequence ID" value="BBZ25712.1"/>
    <property type="molecule type" value="Genomic_DNA"/>
</dbReference>
<dbReference type="AlphaFoldDB" id="A0A7I7X8F1"/>
<dbReference type="KEGG" id="mmag:MMAD_00070"/>
<dbReference type="GO" id="GO:0009360">
    <property type="term" value="C:DNA polymerase III complex"/>
    <property type="evidence" value="ECO:0007669"/>
    <property type="project" value="InterPro"/>
</dbReference>
<keyword evidence="4" id="KW-0808">Transferase</keyword>
<dbReference type="SUPFAM" id="SSF55979">
    <property type="entry name" value="DNA clamp"/>
    <property type="match status" value="1"/>
</dbReference>
<name>A0A7I7X8F1_9MYCO</name>
<feature type="compositionally biased region" description="Low complexity" evidence="9">
    <location>
        <begin position="93"/>
        <end position="116"/>
    </location>
</feature>
<evidence type="ECO:0000256" key="1">
    <source>
        <dbReference type="ARBA" id="ARBA00004496"/>
    </source>
</evidence>
<evidence type="ECO:0000256" key="5">
    <source>
        <dbReference type="ARBA" id="ARBA00022695"/>
    </source>
</evidence>
<evidence type="ECO:0000256" key="7">
    <source>
        <dbReference type="ARBA" id="ARBA00022932"/>
    </source>
</evidence>
<dbReference type="Gene3D" id="3.10.150.10">
    <property type="entry name" value="DNA Polymerase III, subunit A, domain 2"/>
    <property type="match status" value="1"/>
</dbReference>
<dbReference type="GO" id="GO:0003887">
    <property type="term" value="F:DNA-directed DNA polymerase activity"/>
    <property type="evidence" value="ECO:0007669"/>
    <property type="project" value="UniProtKB-KW"/>
</dbReference>
<evidence type="ECO:0000256" key="3">
    <source>
        <dbReference type="ARBA" id="ARBA00022490"/>
    </source>
</evidence>
<evidence type="ECO:0000313" key="12">
    <source>
        <dbReference type="Proteomes" id="UP000466517"/>
    </source>
</evidence>
<dbReference type="GO" id="GO:0005737">
    <property type="term" value="C:cytoplasm"/>
    <property type="evidence" value="ECO:0007669"/>
    <property type="project" value="UniProtKB-SubCell"/>
</dbReference>
<feature type="compositionally biased region" description="Basic residues" evidence="9">
    <location>
        <begin position="133"/>
        <end position="153"/>
    </location>
</feature>
<dbReference type="GO" id="GO:0008408">
    <property type="term" value="F:3'-5' exonuclease activity"/>
    <property type="evidence" value="ECO:0007669"/>
    <property type="project" value="InterPro"/>
</dbReference>
<feature type="region of interest" description="Disordered" evidence="9">
    <location>
        <begin position="91"/>
        <end position="153"/>
    </location>
</feature>
<organism evidence="11 12">
    <name type="scientific">Mycolicibacterium madagascariense</name>
    <dbReference type="NCBI Taxonomy" id="212765"/>
    <lineage>
        <taxon>Bacteria</taxon>
        <taxon>Bacillati</taxon>
        <taxon>Actinomycetota</taxon>
        <taxon>Actinomycetes</taxon>
        <taxon>Mycobacteriales</taxon>
        <taxon>Mycobacteriaceae</taxon>
        <taxon>Mycolicibacterium</taxon>
    </lineage>
</organism>
<keyword evidence="6" id="KW-0235">DNA replication</keyword>
<dbReference type="InterPro" id="IPR046938">
    <property type="entry name" value="DNA_clamp_sf"/>
</dbReference>
<keyword evidence="5" id="KW-0548">Nucleotidyltransferase</keyword>
<evidence type="ECO:0000256" key="6">
    <source>
        <dbReference type="ARBA" id="ARBA00022705"/>
    </source>
</evidence>
<comment type="similarity">
    <text evidence="2">Belongs to the beta sliding clamp family.</text>
</comment>
<sequence length="153" mass="16118">MDVATTMGTDLKFRLVREDFADAVAWVARILPTRPTVPVLSGVLLTGSDEGLTISGYDYEVSAEVRVAAEIATPGSVLVSGRLLSDITKSLLPSPSTSASRAPVSRSAAAAPGSPADDGRRGLPDAGAARGDRCRRLRSVRPGHQPGRRRRRA</sequence>
<feature type="domain" description="DNA polymerase III beta sliding clamp N-terminal" evidence="10">
    <location>
        <begin position="11"/>
        <end position="91"/>
    </location>
</feature>
<keyword evidence="12" id="KW-1185">Reference proteome</keyword>
<keyword evidence="3" id="KW-0963">Cytoplasm</keyword>
<dbReference type="InterPro" id="IPR001001">
    <property type="entry name" value="DNA_polIII_beta"/>
</dbReference>
<reference evidence="11 12" key="1">
    <citation type="journal article" date="2019" name="Emerg. Microbes Infect.">
        <title>Comprehensive subspecies identification of 175 nontuberculous mycobacteria species based on 7547 genomic profiles.</title>
        <authorList>
            <person name="Matsumoto Y."/>
            <person name="Kinjo T."/>
            <person name="Motooka D."/>
            <person name="Nabeya D."/>
            <person name="Jung N."/>
            <person name="Uechi K."/>
            <person name="Horii T."/>
            <person name="Iida T."/>
            <person name="Fujita J."/>
            <person name="Nakamura S."/>
        </authorList>
    </citation>
    <scope>NUCLEOTIDE SEQUENCE [LARGE SCALE GENOMIC DNA]</scope>
    <source>
        <strain evidence="11 12">JCM 13574</strain>
    </source>
</reference>
<dbReference type="GO" id="GO:0003677">
    <property type="term" value="F:DNA binding"/>
    <property type="evidence" value="ECO:0007669"/>
    <property type="project" value="UniProtKB-KW"/>
</dbReference>
<proteinExistence type="inferred from homology"/>
<protein>
    <recommendedName>
        <fullName evidence="10">DNA polymerase III beta sliding clamp N-terminal domain-containing protein</fullName>
    </recommendedName>
</protein>
<gene>
    <name evidence="11" type="ORF">MMAD_00070</name>
</gene>